<evidence type="ECO:0000313" key="2">
    <source>
        <dbReference type="EMBL" id="ROO31403.1"/>
    </source>
</evidence>
<accession>A0A423Q0A5</accession>
<dbReference type="InterPro" id="IPR043129">
    <property type="entry name" value="ATPase_NBD"/>
</dbReference>
<dbReference type="PANTHER" id="PTHR43190">
    <property type="entry name" value="N-ACETYL-D-GLUCOSAMINE KINASE"/>
    <property type="match status" value="1"/>
</dbReference>
<dbReference type="Proteomes" id="UP000285310">
    <property type="component" value="Unassembled WGS sequence"/>
</dbReference>
<sequence>MADAVFIGVDSGASKTHVVALDAQGAVIGQARGAAATLNGQADTAWATIEIALGQLGLSRGRPADDWHVVVGIAGTELSAAFDDFVAAAPIFASCRVVSDAHIACAGAHGLTDGAIVAVGTGLVGFSRRAGTPKRAGGWGFPHDDRGAGAWLGLEAVAHALAVADGRDDSSMLSEWLLAPYDHDPLALSAWACTARAGDFARLARGVVTSAQAGDARAESLLRAAGAHVSTLARALIGAHDDLGLALVGGLADTVTPYLDSDLRARLIAPRYTPAHGAALMARHGASEVLS</sequence>
<dbReference type="CDD" id="cd24082">
    <property type="entry name" value="ASKHA_NBD_GspK-like"/>
    <property type="match status" value="1"/>
</dbReference>
<name>A0A423Q0A5_9GAMM</name>
<dbReference type="Gene3D" id="3.30.420.40">
    <property type="match status" value="2"/>
</dbReference>
<proteinExistence type="predicted"/>
<keyword evidence="3" id="KW-1185">Reference proteome</keyword>
<feature type="domain" description="ATPase BadF/BadG/BcrA/BcrD type" evidence="1">
    <location>
        <begin position="7"/>
        <end position="282"/>
    </location>
</feature>
<reference evidence="2 3" key="1">
    <citation type="submission" date="2013-10" db="EMBL/GenBank/DDBJ databases">
        <title>Salinisphaera japonica YTM-1 Genome Sequencing.</title>
        <authorList>
            <person name="Lai Q."/>
            <person name="Li C."/>
            <person name="Shao Z."/>
        </authorList>
    </citation>
    <scope>NUCLEOTIDE SEQUENCE [LARGE SCALE GENOMIC DNA]</scope>
    <source>
        <strain evidence="2 3">YTM-1</strain>
    </source>
</reference>
<gene>
    <name evidence="2" type="ORF">SAJA_02660</name>
</gene>
<protein>
    <submittedName>
        <fullName evidence="2">BadF/BadG/BcrA/BcrD type ATPase</fullName>
    </submittedName>
</protein>
<dbReference type="InParanoid" id="A0A423Q0A5"/>
<evidence type="ECO:0000259" key="1">
    <source>
        <dbReference type="Pfam" id="PF01869"/>
    </source>
</evidence>
<dbReference type="InterPro" id="IPR002731">
    <property type="entry name" value="ATPase_BadF"/>
</dbReference>
<dbReference type="PANTHER" id="PTHR43190:SF3">
    <property type="entry name" value="N-ACETYL-D-GLUCOSAMINE KINASE"/>
    <property type="match status" value="1"/>
</dbReference>
<dbReference type="InterPro" id="IPR052519">
    <property type="entry name" value="Euk-type_GlcNAc_Kinase"/>
</dbReference>
<dbReference type="EMBL" id="AYKG01000005">
    <property type="protein sequence ID" value="ROO31403.1"/>
    <property type="molecule type" value="Genomic_DNA"/>
</dbReference>
<dbReference type="SUPFAM" id="SSF53067">
    <property type="entry name" value="Actin-like ATPase domain"/>
    <property type="match status" value="2"/>
</dbReference>
<comment type="caution">
    <text evidence="2">The sequence shown here is derived from an EMBL/GenBank/DDBJ whole genome shotgun (WGS) entry which is preliminary data.</text>
</comment>
<organism evidence="2 3">
    <name type="scientific">Salinisphaera japonica YTM-1</name>
    <dbReference type="NCBI Taxonomy" id="1209778"/>
    <lineage>
        <taxon>Bacteria</taxon>
        <taxon>Pseudomonadati</taxon>
        <taxon>Pseudomonadota</taxon>
        <taxon>Gammaproteobacteria</taxon>
        <taxon>Salinisphaerales</taxon>
        <taxon>Salinisphaeraceae</taxon>
        <taxon>Salinisphaera</taxon>
    </lineage>
</organism>
<dbReference type="AlphaFoldDB" id="A0A423Q0A5"/>
<dbReference type="RefSeq" id="WP_184999713.1">
    <property type="nucleotide sequence ID" value="NZ_AYKG01000005.1"/>
</dbReference>
<dbReference type="Pfam" id="PF01869">
    <property type="entry name" value="BcrAD_BadFG"/>
    <property type="match status" value="1"/>
</dbReference>
<evidence type="ECO:0000313" key="3">
    <source>
        <dbReference type="Proteomes" id="UP000285310"/>
    </source>
</evidence>